<evidence type="ECO:0000256" key="1">
    <source>
        <dbReference type="SAM" id="MobiDB-lite"/>
    </source>
</evidence>
<dbReference type="Gene3D" id="3.20.20.140">
    <property type="entry name" value="Metal-dependent hydrolases"/>
    <property type="match status" value="1"/>
</dbReference>
<name>A0ABD5QD04_9EURY</name>
<keyword evidence="3" id="KW-1185">Reference proteome</keyword>
<feature type="compositionally biased region" description="Acidic residues" evidence="1">
    <location>
        <begin position="9"/>
        <end position="18"/>
    </location>
</feature>
<dbReference type="EMBL" id="JBHSJG010000012">
    <property type="protein sequence ID" value="MFC4986902.1"/>
    <property type="molecule type" value="Genomic_DNA"/>
</dbReference>
<evidence type="ECO:0000313" key="2">
    <source>
        <dbReference type="EMBL" id="MFC4986902.1"/>
    </source>
</evidence>
<dbReference type="AlphaFoldDB" id="A0ABD5QD04"/>
<proteinExistence type="predicted"/>
<comment type="caution">
    <text evidence="2">The sequence shown here is derived from an EMBL/GenBank/DDBJ whole genome shotgun (WGS) entry which is preliminary data.</text>
</comment>
<dbReference type="Proteomes" id="UP001595925">
    <property type="component" value="Unassembled WGS sequence"/>
</dbReference>
<accession>A0ABD5QD04</accession>
<protein>
    <submittedName>
        <fullName evidence="2">DUF3604 domain-containing protein</fullName>
    </submittedName>
</protein>
<gene>
    <name evidence="2" type="ORF">ACFPFO_03775</name>
</gene>
<sequence>MSGSIQELFGEEETPEEEIEKHYGTVDISTDEVTAGAYETWTITYTVGQFGFDDGTRMKVSTNQTSDWGRPQFDEPEEPNYCTVSTTGEATVEGRWDRYYQNPKPWGDNVIIDTYDGYLEEGDEVTITYGDRSEGSPGHRIQSFPETAFHFMFQIDMQGTGDYVTLDELEYEIFAGEPTSLQVFAPSVVQPGEQTEIVVRALDYFGNTARDFSSTLEVELSDDEADFVGTVDADGPVTFIPVEFSSEGVHRVTVSDADRDWSQTSNPLRCDPESEHSIYWGDIHGQSGKTVGTGTIDEYFQFARNEGMLDFSSHCANDFQVDEDYWEEIKDAIEAYHEPGEHVTLLANEWSSNTVSGGDQNVYYRNVDEPLVASGSWQDGEGFNKHEGVYPIENLYDYYEGRDDVLIFPHQGGRPARLRDPDTIDTDLTTFVEINSIWGVFEWLGHEAIERGYKVGFSCGSDDHTGRLGAARPTSQFEVDEKANLQAADFNVKGGLMGAKMEALDRDSLWESLSERRAYGTTGERMLLDVDLDGNDMGADVTVDSAAPFSVEAYGTSPIKRIDLFDGAEMIDSVDLTDGNDLLEFTWSGARSKNRHKVLQADGSLSLSKGIINDATEFGFDHPDQGITRVSSNAIEWDSTISGNYLGIKVDLDAPDDAKLAFSVPFLDETFELDELDDEMIVEIEEYLGVQLAVRRVGEATETDVELEFDLSDQSSGEHAYYARVIQEDGGMAWSSPIYATIE</sequence>
<reference evidence="2 3" key="1">
    <citation type="journal article" date="2019" name="Int. J. Syst. Evol. Microbiol.">
        <title>The Global Catalogue of Microorganisms (GCM) 10K type strain sequencing project: providing services to taxonomists for standard genome sequencing and annotation.</title>
        <authorList>
            <consortium name="The Broad Institute Genomics Platform"/>
            <consortium name="The Broad Institute Genome Sequencing Center for Infectious Disease"/>
            <person name="Wu L."/>
            <person name="Ma J."/>
        </authorList>
    </citation>
    <scope>NUCLEOTIDE SEQUENCE [LARGE SCALE GENOMIC DNA]</scope>
    <source>
        <strain evidence="2 3">CGMCC 1.15824</strain>
    </source>
</reference>
<evidence type="ECO:0000313" key="3">
    <source>
        <dbReference type="Proteomes" id="UP001595925"/>
    </source>
</evidence>
<dbReference type="RefSeq" id="WP_224829122.1">
    <property type="nucleotide sequence ID" value="NZ_JAIVEF010000015.1"/>
</dbReference>
<feature type="region of interest" description="Disordered" evidence="1">
    <location>
        <begin position="1"/>
        <end position="26"/>
    </location>
</feature>
<organism evidence="2 3">
    <name type="scientific">Saliphagus infecundisoli</name>
    <dbReference type="NCBI Taxonomy" id="1849069"/>
    <lineage>
        <taxon>Archaea</taxon>
        <taxon>Methanobacteriati</taxon>
        <taxon>Methanobacteriota</taxon>
        <taxon>Stenosarchaea group</taxon>
        <taxon>Halobacteria</taxon>
        <taxon>Halobacteriales</taxon>
        <taxon>Natrialbaceae</taxon>
        <taxon>Saliphagus</taxon>
    </lineage>
</organism>